<sequence length="270" mass="30576">MNDKAIISNRIYMTADAKRQKLLDLELTYKIPSYNPMEPPQVIKNMGRISKELVTVPVGRFDLIPEGHEIIDKRVLVPEIFPEFKFELRDSQSKIFKSVDDNAIINAFVSWGKTFTALALASKLGQKTLIVVHTLALRKQWEEEVEKCLGIKCGIIGSGKFETNPIVVVANVQTLSKRIKEISKMFGTIILDEMHHVSAPTFSGIIDKCSARYKIGLSGTLQRKDGKHVIFNDYFGFDVHQPPKENYITPRVTIVKSDVRFPDSTKLPWA</sequence>
<dbReference type="GO" id="GO:0016787">
    <property type="term" value="F:hydrolase activity"/>
    <property type="evidence" value="ECO:0007669"/>
    <property type="project" value="UniProtKB-KW"/>
</dbReference>
<evidence type="ECO:0000256" key="2">
    <source>
        <dbReference type="ARBA" id="ARBA00022801"/>
    </source>
</evidence>
<evidence type="ECO:0000256" key="3">
    <source>
        <dbReference type="ARBA" id="ARBA00022806"/>
    </source>
</evidence>
<keyword evidence="2" id="KW-0378">Hydrolase</keyword>
<evidence type="ECO:0000259" key="5">
    <source>
        <dbReference type="PROSITE" id="PS51192"/>
    </source>
</evidence>
<keyword evidence="3" id="KW-0347">Helicase</keyword>
<keyword evidence="4" id="KW-0067">ATP-binding</keyword>
<feature type="non-terminal residue" evidence="6">
    <location>
        <position position="270"/>
    </location>
</feature>
<dbReference type="AlphaFoldDB" id="A0A381V2W0"/>
<dbReference type="CDD" id="cd17926">
    <property type="entry name" value="DEXHc_RE"/>
    <property type="match status" value="1"/>
</dbReference>
<dbReference type="EMBL" id="UINC01007709">
    <property type="protein sequence ID" value="SVA34712.1"/>
    <property type="molecule type" value="Genomic_DNA"/>
</dbReference>
<dbReference type="GO" id="GO:0005524">
    <property type="term" value="F:ATP binding"/>
    <property type="evidence" value="ECO:0007669"/>
    <property type="project" value="UniProtKB-KW"/>
</dbReference>
<protein>
    <recommendedName>
        <fullName evidence="5">Helicase ATP-binding domain-containing protein</fullName>
    </recommendedName>
</protein>
<dbReference type="PANTHER" id="PTHR11274">
    <property type="entry name" value="RAD25/XP-B DNA REPAIR HELICASE"/>
    <property type="match status" value="1"/>
</dbReference>
<dbReference type="InterPro" id="IPR050615">
    <property type="entry name" value="ATP-dep_DNA_Helicase"/>
</dbReference>
<dbReference type="GO" id="GO:0003677">
    <property type="term" value="F:DNA binding"/>
    <property type="evidence" value="ECO:0007669"/>
    <property type="project" value="InterPro"/>
</dbReference>
<dbReference type="InterPro" id="IPR027417">
    <property type="entry name" value="P-loop_NTPase"/>
</dbReference>
<dbReference type="InterPro" id="IPR014001">
    <property type="entry name" value="Helicase_ATP-bd"/>
</dbReference>
<dbReference type="Pfam" id="PF04851">
    <property type="entry name" value="ResIII"/>
    <property type="match status" value="1"/>
</dbReference>
<evidence type="ECO:0000313" key="6">
    <source>
        <dbReference type="EMBL" id="SVA34712.1"/>
    </source>
</evidence>
<dbReference type="SUPFAM" id="SSF52540">
    <property type="entry name" value="P-loop containing nucleoside triphosphate hydrolases"/>
    <property type="match status" value="1"/>
</dbReference>
<dbReference type="Gene3D" id="3.40.50.300">
    <property type="entry name" value="P-loop containing nucleotide triphosphate hydrolases"/>
    <property type="match status" value="1"/>
</dbReference>
<dbReference type="InterPro" id="IPR006935">
    <property type="entry name" value="Helicase/UvrB_N"/>
</dbReference>
<accession>A0A381V2W0</accession>
<organism evidence="6">
    <name type="scientific">marine metagenome</name>
    <dbReference type="NCBI Taxonomy" id="408172"/>
    <lineage>
        <taxon>unclassified sequences</taxon>
        <taxon>metagenomes</taxon>
        <taxon>ecological metagenomes</taxon>
    </lineage>
</organism>
<name>A0A381V2W0_9ZZZZ</name>
<dbReference type="GO" id="GO:0004386">
    <property type="term" value="F:helicase activity"/>
    <property type="evidence" value="ECO:0007669"/>
    <property type="project" value="UniProtKB-KW"/>
</dbReference>
<evidence type="ECO:0000256" key="4">
    <source>
        <dbReference type="ARBA" id="ARBA00022840"/>
    </source>
</evidence>
<reference evidence="6" key="1">
    <citation type="submission" date="2018-05" db="EMBL/GenBank/DDBJ databases">
        <authorList>
            <person name="Lanie J.A."/>
            <person name="Ng W.-L."/>
            <person name="Kazmierczak K.M."/>
            <person name="Andrzejewski T.M."/>
            <person name="Davidsen T.M."/>
            <person name="Wayne K.J."/>
            <person name="Tettelin H."/>
            <person name="Glass J.I."/>
            <person name="Rusch D."/>
            <person name="Podicherti R."/>
            <person name="Tsui H.-C.T."/>
            <person name="Winkler M.E."/>
        </authorList>
    </citation>
    <scope>NUCLEOTIDE SEQUENCE</scope>
</reference>
<feature type="domain" description="Helicase ATP-binding" evidence="5">
    <location>
        <begin position="94"/>
        <end position="239"/>
    </location>
</feature>
<dbReference type="PANTHER" id="PTHR11274:SF0">
    <property type="entry name" value="GENERAL TRANSCRIPTION AND DNA REPAIR FACTOR IIH HELICASE SUBUNIT XPB"/>
    <property type="match status" value="1"/>
</dbReference>
<gene>
    <name evidence="6" type="ORF">METZ01_LOCUS87566</name>
</gene>
<dbReference type="SMART" id="SM00487">
    <property type="entry name" value="DEXDc"/>
    <property type="match status" value="1"/>
</dbReference>
<evidence type="ECO:0000256" key="1">
    <source>
        <dbReference type="ARBA" id="ARBA00022741"/>
    </source>
</evidence>
<dbReference type="PROSITE" id="PS51192">
    <property type="entry name" value="HELICASE_ATP_BIND_1"/>
    <property type="match status" value="1"/>
</dbReference>
<keyword evidence="1" id="KW-0547">Nucleotide-binding</keyword>
<proteinExistence type="predicted"/>